<dbReference type="Proteomes" id="UP000215902">
    <property type="component" value="Unassembled WGS sequence"/>
</dbReference>
<keyword evidence="3" id="KW-1185">Reference proteome</keyword>
<feature type="compositionally biased region" description="Basic and acidic residues" evidence="1">
    <location>
        <begin position="168"/>
        <end position="184"/>
    </location>
</feature>
<gene>
    <name evidence="2" type="ORF">BOX15_Mlig033824g1</name>
</gene>
<reference evidence="2 3" key="1">
    <citation type="submission" date="2017-06" db="EMBL/GenBank/DDBJ databases">
        <title>A platform for efficient transgenesis in Macrostomum lignano, a flatworm model organism for stem cell research.</title>
        <authorList>
            <person name="Berezikov E."/>
        </authorList>
    </citation>
    <scope>NUCLEOTIDE SEQUENCE [LARGE SCALE GENOMIC DNA]</scope>
    <source>
        <strain evidence="2">DV1</strain>
        <tissue evidence="2">Whole organism</tissue>
    </source>
</reference>
<sequence length="262" mass="28810">FLQVTASIMIYYRIDSRSRFPMQESLLKVVTCCVRAAHHMGPPAARVCSARDACPPTRAPIHLLCTGCYRTSIYASAAERPRPSKVSCLFSCTINSPAQPAMRFALLSLALAFALLAATVRADYANFENADDDSIEDQAESFDDVDEADEADDADEADEDVEDEEKEECSPEPKTETKTLGGKEIRQETENISVRGRCIRVLKGGSPDDYTTAGSCSRCRSRGSGYYCLLSPLARSLKCEMVLGPDCRRHKVDKSDPTKPCE</sequence>
<dbReference type="AlphaFoldDB" id="A0A267DV21"/>
<feature type="compositionally biased region" description="Acidic residues" evidence="1">
    <location>
        <begin position="132"/>
        <end position="167"/>
    </location>
</feature>
<organism evidence="2 3">
    <name type="scientific">Macrostomum lignano</name>
    <dbReference type="NCBI Taxonomy" id="282301"/>
    <lineage>
        <taxon>Eukaryota</taxon>
        <taxon>Metazoa</taxon>
        <taxon>Spiralia</taxon>
        <taxon>Lophotrochozoa</taxon>
        <taxon>Platyhelminthes</taxon>
        <taxon>Rhabditophora</taxon>
        <taxon>Macrostomorpha</taxon>
        <taxon>Macrostomida</taxon>
        <taxon>Macrostomidae</taxon>
        <taxon>Macrostomum</taxon>
    </lineage>
</organism>
<feature type="region of interest" description="Disordered" evidence="1">
    <location>
        <begin position="132"/>
        <end position="184"/>
    </location>
</feature>
<name>A0A267DV21_9PLAT</name>
<evidence type="ECO:0000256" key="1">
    <source>
        <dbReference type="SAM" id="MobiDB-lite"/>
    </source>
</evidence>
<protein>
    <submittedName>
        <fullName evidence="2">Uncharacterized protein</fullName>
    </submittedName>
</protein>
<dbReference type="EMBL" id="NIVC01003232">
    <property type="protein sequence ID" value="PAA52487.1"/>
    <property type="molecule type" value="Genomic_DNA"/>
</dbReference>
<accession>A0A267DV21</accession>
<comment type="caution">
    <text evidence="2">The sequence shown here is derived from an EMBL/GenBank/DDBJ whole genome shotgun (WGS) entry which is preliminary data.</text>
</comment>
<evidence type="ECO:0000313" key="3">
    <source>
        <dbReference type="Proteomes" id="UP000215902"/>
    </source>
</evidence>
<proteinExistence type="predicted"/>
<evidence type="ECO:0000313" key="2">
    <source>
        <dbReference type="EMBL" id="PAA52487.1"/>
    </source>
</evidence>
<feature type="non-terminal residue" evidence="2">
    <location>
        <position position="1"/>
    </location>
</feature>